<dbReference type="EMBL" id="AP027041">
    <property type="protein sequence ID" value="BDU16195.1"/>
    <property type="molecule type" value="Genomic_DNA"/>
</dbReference>
<feature type="domain" description="XAC0095-like" evidence="1">
    <location>
        <begin position="13"/>
        <end position="71"/>
    </location>
</feature>
<accession>A0ABN6UIV0</accession>
<dbReference type="Proteomes" id="UP001317822">
    <property type="component" value="Chromosome"/>
</dbReference>
<reference evidence="2 3" key="1">
    <citation type="journal article" date="2023" name="Int. J. Syst. Evol. Microbiol.">
        <title>Physiological and genomic analyses of cobalamin (vitamin B12)-auxotrophy of Lysobacter auxotrophicus sp. nov., a methionine-auxotrophic chitinolytic bacterium isolated from chitin-treated soil.</title>
        <authorList>
            <person name="Saito A."/>
            <person name="Dohra H."/>
            <person name="Hamada M."/>
            <person name="Moriuchi R."/>
            <person name="Kotsuchibashi Y."/>
            <person name="Mori K."/>
        </authorList>
    </citation>
    <scope>NUCLEOTIDE SEQUENCE [LARGE SCALE GENOMIC DNA]</scope>
    <source>
        <strain evidence="2 3">5-21a</strain>
    </source>
</reference>
<name>A0ABN6UIV0_9GAMM</name>
<protein>
    <recommendedName>
        <fullName evidence="1">XAC0095-like domain-containing protein</fullName>
    </recommendedName>
</protein>
<sequence length="84" mass="9440">MSKDTRSIPAAFRGYLLPRSAHDSLVQTRDQLRLLAQFTDAHREPTEYVVLSLDALSELFDRTAGYVDDALSLVIQHRAEPEPG</sequence>
<proteinExistence type="predicted"/>
<evidence type="ECO:0000259" key="1">
    <source>
        <dbReference type="Pfam" id="PF26642"/>
    </source>
</evidence>
<dbReference type="Pfam" id="PF26642">
    <property type="entry name" value="XAC0095_dom"/>
    <property type="match status" value="1"/>
</dbReference>
<gene>
    <name evidence="2" type="ORF">LA521A_13960</name>
</gene>
<keyword evidence="3" id="KW-1185">Reference proteome</keyword>
<evidence type="ECO:0000313" key="2">
    <source>
        <dbReference type="EMBL" id="BDU16195.1"/>
    </source>
</evidence>
<dbReference type="RefSeq" id="WP_281781597.1">
    <property type="nucleotide sequence ID" value="NZ_AP027041.1"/>
</dbReference>
<dbReference type="InterPro" id="IPR058099">
    <property type="entry name" value="T3SS_XAC0095_dom"/>
</dbReference>
<dbReference type="NCBIfam" id="NF047335">
    <property type="entry name" value="T3SS_XAC0095"/>
    <property type="match status" value="1"/>
</dbReference>
<evidence type="ECO:0000313" key="3">
    <source>
        <dbReference type="Proteomes" id="UP001317822"/>
    </source>
</evidence>
<organism evidence="2 3">
    <name type="scientific">Lysobacter auxotrophicus</name>
    <dbReference type="NCBI Taxonomy" id="2992573"/>
    <lineage>
        <taxon>Bacteria</taxon>
        <taxon>Pseudomonadati</taxon>
        <taxon>Pseudomonadota</taxon>
        <taxon>Gammaproteobacteria</taxon>
        <taxon>Lysobacterales</taxon>
        <taxon>Lysobacteraceae</taxon>
        <taxon>Lysobacter</taxon>
    </lineage>
</organism>